<proteinExistence type="predicted"/>
<comment type="caution">
    <text evidence="2">The sequence shown here is derived from an EMBL/GenBank/DDBJ whole genome shotgun (WGS) entry which is preliminary data.</text>
</comment>
<dbReference type="AlphaFoldDB" id="A0A9P8XSP9"/>
<protein>
    <recommendedName>
        <fullName evidence="1">F-box domain-containing protein</fullName>
    </recommendedName>
</protein>
<dbReference type="RefSeq" id="XP_046005482.1">
    <property type="nucleotide sequence ID" value="XM_046157463.1"/>
</dbReference>
<evidence type="ECO:0000313" key="2">
    <source>
        <dbReference type="EMBL" id="KAH7014515.1"/>
    </source>
</evidence>
<accession>A0A9P8XSP9</accession>
<dbReference type="Proteomes" id="UP000756346">
    <property type="component" value="Unassembled WGS sequence"/>
</dbReference>
<name>A0A9P8XSP9_9PEZI</name>
<dbReference type="SUPFAM" id="SSF81383">
    <property type="entry name" value="F-box domain"/>
    <property type="match status" value="1"/>
</dbReference>
<gene>
    <name evidence="2" type="ORF">B0I36DRAFT_355715</name>
</gene>
<keyword evidence="3" id="KW-1185">Reference proteome</keyword>
<dbReference type="InterPro" id="IPR036047">
    <property type="entry name" value="F-box-like_dom_sf"/>
</dbReference>
<reference evidence="2" key="1">
    <citation type="journal article" date="2021" name="Nat. Commun.">
        <title>Genetic determinants of endophytism in the Arabidopsis root mycobiome.</title>
        <authorList>
            <person name="Mesny F."/>
            <person name="Miyauchi S."/>
            <person name="Thiergart T."/>
            <person name="Pickel B."/>
            <person name="Atanasova L."/>
            <person name="Karlsson M."/>
            <person name="Huettel B."/>
            <person name="Barry K.W."/>
            <person name="Haridas S."/>
            <person name="Chen C."/>
            <person name="Bauer D."/>
            <person name="Andreopoulos W."/>
            <person name="Pangilinan J."/>
            <person name="LaButti K."/>
            <person name="Riley R."/>
            <person name="Lipzen A."/>
            <person name="Clum A."/>
            <person name="Drula E."/>
            <person name="Henrissat B."/>
            <person name="Kohler A."/>
            <person name="Grigoriev I.V."/>
            <person name="Martin F.M."/>
            <person name="Hacquard S."/>
        </authorList>
    </citation>
    <scope>NUCLEOTIDE SEQUENCE</scope>
    <source>
        <strain evidence="2">MPI-CAGE-CH-0230</strain>
    </source>
</reference>
<evidence type="ECO:0000313" key="3">
    <source>
        <dbReference type="Proteomes" id="UP000756346"/>
    </source>
</evidence>
<dbReference type="InterPro" id="IPR032675">
    <property type="entry name" value="LRR_dom_sf"/>
</dbReference>
<dbReference type="InterPro" id="IPR001810">
    <property type="entry name" value="F-box_dom"/>
</dbReference>
<dbReference type="PROSITE" id="PS50181">
    <property type="entry name" value="FBOX"/>
    <property type="match status" value="1"/>
</dbReference>
<evidence type="ECO:0000259" key="1">
    <source>
        <dbReference type="PROSITE" id="PS50181"/>
    </source>
</evidence>
<sequence length="423" mass="47312">MAAITLNSLPDEVLQSILLGSAKKRKDLTSVRLVSGRFHNIVNPEYWRTIVLQPAYSQEFSTWLQRQFCDRWVHSYRILVLLIAHLPQLEHISCFMSDRHDQRLLLDLFDQCRPARLLQLGIARPAGSSDRTPLMRLSKVSLRNSSSLAGLVQQTPVMQFPLVDLQVSSCPTGLFRLAKIQPRLESLELKDIAFMENTVRLVLVAFPCLKHLTYGALRSYESNTDVEIVNVDPAGQAIRELGKNLTHINFHVYCDGEAGDFALVGSLGPLCSLTGLKTLVTMPGALLRENSYRTLGDMLPTSIEMLTLATSDDGLSGCGQTDVEAGLPNLLTQSRRFPHLAGVRLGWIPTSDWQGHHWDVEGWDRGIATGDSWVWLARTAARKRIVRQLAARDMQLCFDDPSAAWDDGEHEDQVVFKSLSQVS</sequence>
<dbReference type="OrthoDB" id="3204049at2759"/>
<dbReference type="Gene3D" id="3.80.10.10">
    <property type="entry name" value="Ribonuclease Inhibitor"/>
    <property type="match status" value="1"/>
</dbReference>
<dbReference type="GeneID" id="70187009"/>
<organism evidence="2 3">
    <name type="scientific">Microdochium trichocladiopsis</name>
    <dbReference type="NCBI Taxonomy" id="1682393"/>
    <lineage>
        <taxon>Eukaryota</taxon>
        <taxon>Fungi</taxon>
        <taxon>Dikarya</taxon>
        <taxon>Ascomycota</taxon>
        <taxon>Pezizomycotina</taxon>
        <taxon>Sordariomycetes</taxon>
        <taxon>Xylariomycetidae</taxon>
        <taxon>Xylariales</taxon>
        <taxon>Microdochiaceae</taxon>
        <taxon>Microdochium</taxon>
    </lineage>
</organism>
<dbReference type="Pfam" id="PF12937">
    <property type="entry name" value="F-box-like"/>
    <property type="match status" value="1"/>
</dbReference>
<feature type="domain" description="F-box" evidence="1">
    <location>
        <begin position="3"/>
        <end position="50"/>
    </location>
</feature>
<dbReference type="EMBL" id="JAGTJQ010000013">
    <property type="protein sequence ID" value="KAH7014515.1"/>
    <property type="molecule type" value="Genomic_DNA"/>
</dbReference>